<dbReference type="PANTHER" id="PTHR27001">
    <property type="entry name" value="OS01G0253100 PROTEIN"/>
    <property type="match status" value="1"/>
</dbReference>
<dbReference type="Gene3D" id="3.30.200.20">
    <property type="entry name" value="Phosphorylase Kinase, domain 1"/>
    <property type="match status" value="1"/>
</dbReference>
<protein>
    <recommendedName>
        <fullName evidence="3">Protein kinase domain-containing protein</fullName>
    </recommendedName>
</protein>
<evidence type="ECO:0000256" key="2">
    <source>
        <dbReference type="ARBA" id="ARBA00022840"/>
    </source>
</evidence>
<gene>
    <name evidence="4" type="ORF">CURHAP_LOCUS37021</name>
</gene>
<dbReference type="PANTHER" id="PTHR27001:SF20">
    <property type="entry name" value="PROTEIN KINASE SUPERFAMILY PROTEIN"/>
    <property type="match status" value="1"/>
</dbReference>
<reference evidence="4 5" key="1">
    <citation type="submission" date="2020-05" db="EMBL/GenBank/DDBJ databases">
        <authorList>
            <person name="Campoy J."/>
            <person name="Schneeberger K."/>
            <person name="Spophaly S."/>
        </authorList>
    </citation>
    <scope>NUCLEOTIDE SEQUENCE [LARGE SCALE GENOMIC DNA]</scope>
    <source>
        <strain evidence="4">PruArmRojPasFocal</strain>
    </source>
</reference>
<organism evidence="4 5">
    <name type="scientific">Prunus armeniaca</name>
    <name type="common">Apricot</name>
    <name type="synonym">Armeniaca vulgaris</name>
    <dbReference type="NCBI Taxonomy" id="36596"/>
    <lineage>
        <taxon>Eukaryota</taxon>
        <taxon>Viridiplantae</taxon>
        <taxon>Streptophyta</taxon>
        <taxon>Embryophyta</taxon>
        <taxon>Tracheophyta</taxon>
        <taxon>Spermatophyta</taxon>
        <taxon>Magnoliopsida</taxon>
        <taxon>eudicotyledons</taxon>
        <taxon>Gunneridae</taxon>
        <taxon>Pentapetalae</taxon>
        <taxon>rosids</taxon>
        <taxon>fabids</taxon>
        <taxon>Rosales</taxon>
        <taxon>Rosaceae</taxon>
        <taxon>Amygdaloideae</taxon>
        <taxon>Amygdaleae</taxon>
        <taxon>Prunus</taxon>
    </lineage>
</organism>
<dbReference type="FunFam" id="3.30.200.20:FF:000521">
    <property type="entry name" value="Protein kinase superfamily protein"/>
    <property type="match status" value="1"/>
</dbReference>
<dbReference type="SUPFAM" id="SSF56112">
    <property type="entry name" value="Protein kinase-like (PK-like)"/>
    <property type="match status" value="1"/>
</dbReference>
<proteinExistence type="predicted"/>
<dbReference type="PROSITE" id="PS50011">
    <property type="entry name" value="PROTEIN_KINASE_DOM"/>
    <property type="match status" value="1"/>
</dbReference>
<sequence length="417" mass="47844">MDHRLIRKLRPRLLAWLRRSRSGRVLFMKRFPYKDIKRATDGFQSIMYTTSHIAAYKARFQDGGVVLIKEMRDYDQGKDAFYREVQLLGRLHHRHLLALKGLSTGHRRLLVFDNIERGSLKEHLTDPIRTPLDWKTRLQIVIGVVAALEYLLLFNEPPMYHVSISSSSIMLDENFNAKLSDVGLQSSGENYVTVPHTSCAKDCMGQECGNIMFQLGVLILELITGQSSDDRAADLVQWIREYRFCSSIHKMLDPDLGNSYDSRELKSLLAVAKLCVRYGDKPKISILQRFPSSIWANWTQILIFCFLEESNLDVVHMKTAASLKMFNWLNDGTLIDPSLGKEKELSYFRKLSVDQKQTRDVKKSISMSNKNPAQKKRKAKRLWTEKNLVATAIPESPTNNAISRGTVITRHTVIGRK</sequence>
<evidence type="ECO:0000259" key="3">
    <source>
        <dbReference type="PROSITE" id="PS50011"/>
    </source>
</evidence>
<keyword evidence="1" id="KW-0547">Nucleotide-binding</keyword>
<feature type="domain" description="Protein kinase" evidence="3">
    <location>
        <begin position="33"/>
        <end position="284"/>
    </location>
</feature>
<dbReference type="GO" id="GO:0005886">
    <property type="term" value="C:plasma membrane"/>
    <property type="evidence" value="ECO:0007669"/>
    <property type="project" value="TreeGrafter"/>
</dbReference>
<evidence type="ECO:0000313" key="5">
    <source>
        <dbReference type="Proteomes" id="UP000507222"/>
    </source>
</evidence>
<evidence type="ECO:0000313" key="4">
    <source>
        <dbReference type="EMBL" id="CAB4283082.1"/>
    </source>
</evidence>
<dbReference type="Proteomes" id="UP000507222">
    <property type="component" value="Unassembled WGS sequence"/>
</dbReference>
<keyword evidence="2" id="KW-0067">ATP-binding</keyword>
<dbReference type="Gene3D" id="1.10.510.10">
    <property type="entry name" value="Transferase(Phosphotransferase) domain 1"/>
    <property type="match status" value="1"/>
</dbReference>
<dbReference type="Pfam" id="PF07714">
    <property type="entry name" value="PK_Tyr_Ser-Thr"/>
    <property type="match status" value="1"/>
</dbReference>
<accession>A0A6J5V456</accession>
<dbReference type="InterPro" id="IPR011009">
    <property type="entry name" value="Kinase-like_dom_sf"/>
</dbReference>
<name>A0A6J5V456_PRUAR</name>
<dbReference type="EMBL" id="CAEKDK010000006">
    <property type="protein sequence ID" value="CAB4283082.1"/>
    <property type="molecule type" value="Genomic_DNA"/>
</dbReference>
<dbReference type="AlphaFoldDB" id="A0A6J5V456"/>
<dbReference type="InterPro" id="IPR000719">
    <property type="entry name" value="Prot_kinase_dom"/>
</dbReference>
<dbReference type="InterPro" id="IPR001245">
    <property type="entry name" value="Ser-Thr/Tyr_kinase_cat_dom"/>
</dbReference>
<dbReference type="GO" id="GO:0004672">
    <property type="term" value="F:protein kinase activity"/>
    <property type="evidence" value="ECO:0007669"/>
    <property type="project" value="InterPro"/>
</dbReference>
<evidence type="ECO:0000256" key="1">
    <source>
        <dbReference type="ARBA" id="ARBA00022741"/>
    </source>
</evidence>
<dbReference type="GO" id="GO:0005524">
    <property type="term" value="F:ATP binding"/>
    <property type="evidence" value="ECO:0007669"/>
    <property type="project" value="UniProtKB-KW"/>
</dbReference>